<feature type="transmembrane region" description="Helical" evidence="9">
    <location>
        <begin position="280"/>
        <end position="298"/>
    </location>
</feature>
<evidence type="ECO:0000256" key="3">
    <source>
        <dbReference type="ARBA" id="ARBA00022448"/>
    </source>
</evidence>
<protein>
    <submittedName>
        <fullName evidence="10">TrkH family potassium uptake protein</fullName>
    </submittedName>
</protein>
<evidence type="ECO:0000313" key="10">
    <source>
        <dbReference type="EMBL" id="QIK41160.1"/>
    </source>
</evidence>
<gene>
    <name evidence="10" type="ORF">G8E03_10500</name>
</gene>
<dbReference type="GO" id="GO:0030001">
    <property type="term" value="P:metal ion transport"/>
    <property type="evidence" value="ECO:0007669"/>
    <property type="project" value="UniProtKB-ARBA"/>
</dbReference>
<evidence type="ECO:0000256" key="1">
    <source>
        <dbReference type="ARBA" id="ARBA00004651"/>
    </source>
</evidence>
<feature type="transmembrane region" description="Helical" evidence="9">
    <location>
        <begin position="40"/>
        <end position="59"/>
    </location>
</feature>
<dbReference type="InterPro" id="IPR003445">
    <property type="entry name" value="Cat_transpt"/>
</dbReference>
<keyword evidence="6 9" id="KW-1133">Transmembrane helix</keyword>
<dbReference type="PANTHER" id="PTHR32024">
    <property type="entry name" value="TRK SYSTEM POTASSIUM UPTAKE PROTEIN TRKG-RELATED"/>
    <property type="match status" value="1"/>
</dbReference>
<sequence>MMPWRRLPLFVYFLGASGILMLASSLFAYLRDNHDVARPFFYSFVMTMLMATLFALALMNRRPRITARSHLLTLMGTYILLPVWLSVPLIAVVPTLTPVVGYFEMVSALTTTGATVFDLPEKISLTVHFYRALVAWSGGFLILLAAMGIMAPMNIGGFEIRSVVLGTRHGSGTPIAAAEASSRLIRCAEVILPVYISLTAALVALLLLTGQPLVTAVITAMATVSTSGILPTTSLSTAGGGLLSEVVVAVFLILSATAMVYDPQRRRDMRLIGKDPELRLLVVICVGLPGALFLRHWIGALELDGGQGGFTLALHALWGAFFTVLSFVTTFGLESAYWDDAQGWSGLPTPGLLLMGLAMLGGGVATTTGGVKLLRIYALYKHGTRELRRLSLPHSVGGSGQTARRIRTQGAFIAWIFLMLFLMALSVILLVLTGLGLPFEEALRAGIAALTNTGPGYLVLHETPRRYADFGPAVHMTLTAAMVIGRLETLALVALFNPNFWRK</sequence>
<accession>A0A6G7VMM5</accession>
<dbReference type="EMBL" id="CP049811">
    <property type="protein sequence ID" value="QIK41160.1"/>
    <property type="molecule type" value="Genomic_DNA"/>
</dbReference>
<evidence type="ECO:0000256" key="5">
    <source>
        <dbReference type="ARBA" id="ARBA00022692"/>
    </source>
</evidence>
<evidence type="ECO:0000256" key="4">
    <source>
        <dbReference type="ARBA" id="ARBA00022475"/>
    </source>
</evidence>
<evidence type="ECO:0000256" key="8">
    <source>
        <dbReference type="ARBA" id="ARBA00023136"/>
    </source>
</evidence>
<dbReference type="PANTHER" id="PTHR32024:SF2">
    <property type="entry name" value="TRK SYSTEM POTASSIUM UPTAKE PROTEIN TRKG-RELATED"/>
    <property type="match status" value="1"/>
</dbReference>
<comment type="subcellular location">
    <subcellularLocation>
        <location evidence="1">Cell membrane</location>
        <topology evidence="1">Multi-pass membrane protein</topology>
    </subcellularLocation>
</comment>
<feature type="transmembrane region" description="Helical" evidence="9">
    <location>
        <begin position="310"/>
        <end position="333"/>
    </location>
</feature>
<feature type="transmembrane region" description="Helical" evidence="9">
    <location>
        <begin position="473"/>
        <end position="496"/>
    </location>
</feature>
<proteinExistence type="inferred from homology"/>
<dbReference type="Pfam" id="PF02386">
    <property type="entry name" value="TrkH"/>
    <property type="match status" value="1"/>
</dbReference>
<feature type="transmembrane region" description="Helical" evidence="9">
    <location>
        <begin position="353"/>
        <end position="380"/>
    </location>
</feature>
<feature type="transmembrane region" description="Helical" evidence="9">
    <location>
        <begin position="7"/>
        <end position="28"/>
    </location>
</feature>
<dbReference type="GO" id="GO:0005886">
    <property type="term" value="C:plasma membrane"/>
    <property type="evidence" value="ECO:0007669"/>
    <property type="project" value="UniProtKB-SubCell"/>
</dbReference>
<dbReference type="Proteomes" id="UP000500791">
    <property type="component" value="Chromosome"/>
</dbReference>
<evidence type="ECO:0000256" key="7">
    <source>
        <dbReference type="ARBA" id="ARBA00023065"/>
    </source>
</evidence>
<keyword evidence="3" id="KW-0813">Transport</keyword>
<keyword evidence="7" id="KW-0406">Ion transport</keyword>
<feature type="transmembrane region" description="Helical" evidence="9">
    <location>
        <begin position="242"/>
        <end position="260"/>
    </location>
</feature>
<evidence type="ECO:0000313" key="11">
    <source>
        <dbReference type="Proteomes" id="UP000500791"/>
    </source>
</evidence>
<keyword evidence="5 9" id="KW-0812">Transmembrane</keyword>
<organism evidence="10 11">
    <name type="scientific">Pontivivens nitratireducens</name>
    <dbReference type="NCBI Taxonomy" id="2758038"/>
    <lineage>
        <taxon>Bacteria</taxon>
        <taxon>Pseudomonadati</taxon>
        <taxon>Pseudomonadota</taxon>
        <taxon>Alphaproteobacteria</taxon>
        <taxon>Rhodobacterales</taxon>
        <taxon>Paracoccaceae</taxon>
        <taxon>Pontivivens</taxon>
    </lineage>
</organism>
<keyword evidence="8 9" id="KW-0472">Membrane</keyword>
<dbReference type="RefSeq" id="WP_166191395.1">
    <property type="nucleotide sequence ID" value="NZ_CP049811.1"/>
</dbReference>
<reference evidence="10 11" key="1">
    <citation type="submission" date="2020-03" db="EMBL/GenBank/DDBJ databases">
        <title>Complete genome sequence of Monaibacterium sp. ALG8 with diverse plasmids.</title>
        <authorList>
            <person name="Sun C."/>
        </authorList>
    </citation>
    <scope>NUCLEOTIDE SEQUENCE [LARGE SCALE GENOMIC DNA]</scope>
    <source>
        <strain evidence="10 11">ALG8</strain>
    </source>
</reference>
<dbReference type="GO" id="GO:0008324">
    <property type="term" value="F:monoatomic cation transmembrane transporter activity"/>
    <property type="evidence" value="ECO:0007669"/>
    <property type="project" value="InterPro"/>
</dbReference>
<feature type="transmembrane region" description="Helical" evidence="9">
    <location>
        <begin position="71"/>
        <end position="93"/>
    </location>
</feature>
<comment type="similarity">
    <text evidence="2">Belongs to the TrkH potassium transport family.</text>
</comment>
<evidence type="ECO:0000256" key="9">
    <source>
        <dbReference type="SAM" id="Phobius"/>
    </source>
</evidence>
<feature type="transmembrane region" description="Helical" evidence="9">
    <location>
        <begin position="412"/>
        <end position="435"/>
    </location>
</feature>
<feature type="transmembrane region" description="Helical" evidence="9">
    <location>
        <begin position="129"/>
        <end position="151"/>
    </location>
</feature>
<feature type="transmembrane region" description="Helical" evidence="9">
    <location>
        <begin position="190"/>
        <end position="207"/>
    </location>
</feature>
<feature type="transmembrane region" description="Helical" evidence="9">
    <location>
        <begin position="213"/>
        <end position="230"/>
    </location>
</feature>
<dbReference type="KEGG" id="mon:G8E03_10500"/>
<dbReference type="AlphaFoldDB" id="A0A6G7VMM5"/>
<evidence type="ECO:0000256" key="6">
    <source>
        <dbReference type="ARBA" id="ARBA00022989"/>
    </source>
</evidence>
<name>A0A6G7VMM5_9RHOB</name>
<keyword evidence="11" id="KW-1185">Reference proteome</keyword>
<keyword evidence="4" id="KW-1003">Cell membrane</keyword>
<evidence type="ECO:0000256" key="2">
    <source>
        <dbReference type="ARBA" id="ARBA00009137"/>
    </source>
</evidence>